<dbReference type="Proteomes" id="UP000250235">
    <property type="component" value="Unassembled WGS sequence"/>
</dbReference>
<dbReference type="SUPFAM" id="SSF54211">
    <property type="entry name" value="Ribosomal protein S5 domain 2-like"/>
    <property type="match status" value="1"/>
</dbReference>
<comment type="similarity">
    <text evidence="1">Belongs to the heat shock protein 90 family.</text>
</comment>
<sequence>MGSTGNRIPGEYEGNERDHERRDGKPSHGESQPIGDEIVDRRNATGRGRREIENGRGVRTRRGEERITDAPGDEGNDVENQGELINSTMELAHSEEEEGLLSTLTTGNANYRWRRRQSREDGFMGLAHTADGDKVGRMQAQERNHCSCTAKGRNIRQTMVLRGPQLDLPPSSLNAKNFFESSSARFIKSIGAPWFTLWKKPYSEQASLMISLALFLPYFEIHRLRRARIHMEGPAVHVPEWVKSRPPDWNCYGWEKRQSEEERRGESQVQERTNVSGRAFEDLIRIATKFPEMENTYSSLKYLRYEVIVDVAPELKWIPDDGYKHLKIVVEIDKEIVAVTAAEQELRRRLKALGALKIVTSYAVVAYGLLDAAVALHLSVTNLSSEGCGSSVKRSSSAEAGQLGNSAVSCTGGINCWNNVDGIHSENSMGSGRPIFALRSSSCRSVVQESEVGPSSMGKNVDQNSSLVVCSSSGVENQGYESSASNSLNPALDLSSALAFQEKSKDPRITSILKRRAAHGELGFTNLLQDLVKKHSEFISYPIYLWTGRTTEKEFSDEEDDEIEKEEEGDIEEVDEEKEKDKGEKKKIKEVAQEWQIINKQKPIGLRKPEEITKDEYAADYKRPTINWEYRLTVEHFSVEDQLEFKAIYYATGESKKAGENYPSLERIKKKGYEITYMVGAIDEYTYSWTTERI</sequence>
<dbReference type="Gene3D" id="3.30.230.80">
    <property type="match status" value="1"/>
</dbReference>
<dbReference type="InterPro" id="IPR001404">
    <property type="entry name" value="Hsp90_fam"/>
</dbReference>
<keyword evidence="5" id="KW-1185">Reference proteome</keyword>
<dbReference type="GO" id="GO:0005524">
    <property type="term" value="F:ATP binding"/>
    <property type="evidence" value="ECO:0007669"/>
    <property type="project" value="InterPro"/>
</dbReference>
<feature type="compositionally biased region" description="Basic and acidic residues" evidence="3">
    <location>
        <begin position="14"/>
        <end position="28"/>
    </location>
</feature>
<name>A0A2Z7CCQ3_9LAMI</name>
<dbReference type="PANTHER" id="PTHR31358:SF44">
    <property type="entry name" value="ASPARTATE CARBAMOYLTRANSFERASE, CHLOROPLASTIC"/>
    <property type="match status" value="1"/>
</dbReference>
<dbReference type="GO" id="GO:0051082">
    <property type="term" value="F:unfolded protein binding"/>
    <property type="evidence" value="ECO:0007669"/>
    <property type="project" value="InterPro"/>
</dbReference>
<feature type="region of interest" description="Disordered" evidence="3">
    <location>
        <begin position="1"/>
        <end position="80"/>
    </location>
</feature>
<dbReference type="GO" id="GO:0008017">
    <property type="term" value="F:microtubule binding"/>
    <property type="evidence" value="ECO:0007669"/>
    <property type="project" value="InterPro"/>
</dbReference>
<dbReference type="InterPro" id="IPR044833">
    <property type="entry name" value="WDL5/6"/>
</dbReference>
<evidence type="ECO:0000256" key="3">
    <source>
        <dbReference type="SAM" id="MobiDB-lite"/>
    </source>
</evidence>
<protein>
    <submittedName>
        <fullName evidence="4">Uncharacterized protein</fullName>
    </submittedName>
</protein>
<dbReference type="EMBL" id="KQ996492">
    <property type="protein sequence ID" value="KZV44830.1"/>
    <property type="molecule type" value="Genomic_DNA"/>
</dbReference>
<feature type="compositionally biased region" description="Basic and acidic residues" evidence="3">
    <location>
        <begin position="38"/>
        <end position="68"/>
    </location>
</feature>
<organism evidence="4 5">
    <name type="scientific">Dorcoceras hygrometricum</name>
    <dbReference type="NCBI Taxonomy" id="472368"/>
    <lineage>
        <taxon>Eukaryota</taxon>
        <taxon>Viridiplantae</taxon>
        <taxon>Streptophyta</taxon>
        <taxon>Embryophyta</taxon>
        <taxon>Tracheophyta</taxon>
        <taxon>Spermatophyta</taxon>
        <taxon>Magnoliopsida</taxon>
        <taxon>eudicotyledons</taxon>
        <taxon>Gunneridae</taxon>
        <taxon>Pentapetalae</taxon>
        <taxon>asterids</taxon>
        <taxon>lamiids</taxon>
        <taxon>Lamiales</taxon>
        <taxon>Gesneriaceae</taxon>
        <taxon>Didymocarpoideae</taxon>
        <taxon>Trichosporeae</taxon>
        <taxon>Loxocarpinae</taxon>
        <taxon>Dorcoceras</taxon>
    </lineage>
</organism>
<gene>
    <name evidence="4" type="ORF">F511_32671</name>
</gene>
<dbReference type="AlphaFoldDB" id="A0A2Z7CCQ3"/>
<evidence type="ECO:0000313" key="4">
    <source>
        <dbReference type="EMBL" id="KZV44830.1"/>
    </source>
</evidence>
<keyword evidence="2" id="KW-0143">Chaperone</keyword>
<dbReference type="InterPro" id="IPR020568">
    <property type="entry name" value="Ribosomal_Su5_D2-typ_SF"/>
</dbReference>
<dbReference type="GO" id="GO:0140662">
    <property type="term" value="F:ATP-dependent protein folding chaperone"/>
    <property type="evidence" value="ECO:0007669"/>
    <property type="project" value="InterPro"/>
</dbReference>
<proteinExistence type="inferred from homology"/>
<feature type="compositionally biased region" description="Acidic residues" evidence="3">
    <location>
        <begin position="555"/>
        <end position="576"/>
    </location>
</feature>
<dbReference type="Pfam" id="PF00183">
    <property type="entry name" value="HSP90"/>
    <property type="match status" value="1"/>
</dbReference>
<evidence type="ECO:0000256" key="2">
    <source>
        <dbReference type="ARBA" id="ARBA00023186"/>
    </source>
</evidence>
<feature type="region of interest" description="Disordered" evidence="3">
    <location>
        <begin position="554"/>
        <end position="585"/>
    </location>
</feature>
<accession>A0A2Z7CCQ3</accession>
<evidence type="ECO:0000256" key="1">
    <source>
        <dbReference type="ARBA" id="ARBA00008239"/>
    </source>
</evidence>
<dbReference type="GO" id="GO:0016887">
    <property type="term" value="F:ATP hydrolysis activity"/>
    <property type="evidence" value="ECO:0007669"/>
    <property type="project" value="InterPro"/>
</dbReference>
<dbReference type="OrthoDB" id="1721458at2759"/>
<evidence type="ECO:0000313" key="5">
    <source>
        <dbReference type="Proteomes" id="UP000250235"/>
    </source>
</evidence>
<reference evidence="4 5" key="1">
    <citation type="journal article" date="2015" name="Proc. Natl. Acad. Sci. U.S.A.">
        <title>The resurrection genome of Boea hygrometrica: A blueprint for survival of dehydration.</title>
        <authorList>
            <person name="Xiao L."/>
            <person name="Yang G."/>
            <person name="Zhang L."/>
            <person name="Yang X."/>
            <person name="Zhao S."/>
            <person name="Ji Z."/>
            <person name="Zhou Q."/>
            <person name="Hu M."/>
            <person name="Wang Y."/>
            <person name="Chen M."/>
            <person name="Xu Y."/>
            <person name="Jin H."/>
            <person name="Xiao X."/>
            <person name="Hu G."/>
            <person name="Bao F."/>
            <person name="Hu Y."/>
            <person name="Wan P."/>
            <person name="Li L."/>
            <person name="Deng X."/>
            <person name="Kuang T."/>
            <person name="Xiang C."/>
            <person name="Zhu J.K."/>
            <person name="Oliver M.J."/>
            <person name="He Y."/>
        </authorList>
    </citation>
    <scope>NUCLEOTIDE SEQUENCE [LARGE SCALE GENOMIC DNA]</scope>
    <source>
        <strain evidence="5">cv. XS01</strain>
    </source>
</reference>
<dbReference type="PANTHER" id="PTHR31358">
    <property type="entry name" value="PROTEIN WVD2-LIKE 4"/>
    <property type="match status" value="1"/>
</dbReference>